<dbReference type="EMBL" id="CAJOBC010008850">
    <property type="protein sequence ID" value="CAF3972518.1"/>
    <property type="molecule type" value="Genomic_DNA"/>
</dbReference>
<feature type="region of interest" description="Disordered" evidence="1">
    <location>
        <begin position="1971"/>
        <end position="2006"/>
    </location>
</feature>
<dbReference type="OrthoDB" id="5844208at2759"/>
<comment type="caution">
    <text evidence="2">The sequence shown here is derived from an EMBL/GenBank/DDBJ whole genome shotgun (WGS) entry which is preliminary data.</text>
</comment>
<dbReference type="Proteomes" id="UP000663829">
    <property type="component" value="Unassembled WGS sequence"/>
</dbReference>
<gene>
    <name evidence="2" type="ORF">GPM918_LOCUS24080</name>
    <name evidence="3" type="ORF">SRO942_LOCUS24080</name>
</gene>
<keyword evidence="4" id="KW-1185">Reference proteome</keyword>
<evidence type="ECO:0000256" key="1">
    <source>
        <dbReference type="SAM" id="MobiDB-lite"/>
    </source>
</evidence>
<proteinExistence type="predicted"/>
<dbReference type="GO" id="GO:0003824">
    <property type="term" value="F:catalytic activity"/>
    <property type="evidence" value="ECO:0007669"/>
    <property type="project" value="UniProtKB-ARBA"/>
</dbReference>
<dbReference type="InterPro" id="IPR025157">
    <property type="entry name" value="Hemagglutinin_rpt"/>
</dbReference>
<dbReference type="EMBL" id="CAJNOQ010008848">
    <property type="protein sequence ID" value="CAF1208366.1"/>
    <property type="molecule type" value="Genomic_DNA"/>
</dbReference>
<dbReference type="Pfam" id="PF13332">
    <property type="entry name" value="Fil_haemagg_2"/>
    <property type="match status" value="2"/>
</dbReference>
<evidence type="ECO:0000313" key="3">
    <source>
        <dbReference type="EMBL" id="CAF3972518.1"/>
    </source>
</evidence>
<dbReference type="Proteomes" id="UP000681722">
    <property type="component" value="Unassembled WGS sequence"/>
</dbReference>
<sequence>MTMRTTLTTLHLVVENGDEPNIRLKRNGMVHISIPSLDNQHRLSNKTLNVGHLCIVLNKLRGHWKIEGKSTTDAVGHLPEFNLLVMQGKVTVINIRTSIEQMIFIAPMITVKGSTVGKQLHFRSTSGSLRIENSIYCENLHLSASDKSIRLSNEASIDCKSFTVSGKGLFIDGKVFSTWDNKQLNLDLVIEKLHVGIDGNIGAKNREHMSDILTGSIKGQVANFGTITARKIIILQIGGTILSLGNNRDDSAHRGFEATKQTRRVGLSTTNQIVHPMSIALNGAIREKNVDRVINLLERGVDPDDIMFDDSTKTTTTPRHTLMQAYREALSDATRIKNPEDIATIRALFEAKCWRRGTIKAPAIEMTIEGDVLDCAQFHAANLKLIIWGEIECEVDAIWTSGFVDITTQKNMKLFGQTKLNGAFLKIAGDLITDKSAKVAIEKQAIIRARHFECAGEWYVEEKMDIRLMGSCNFAFGSALSSNHLFMFTKENCIVSGHWVLDSLELFVTEQFLATPTATIIIKESGTLVSKNYHNQGQLTVGRNIQITTGTMAQAENATITVKDEFKLVVLTVSDRNWSRQVIANAVFIATANLLRCSGKINANLTEIRLMNRDLSQFVLNGDMSVKLGPLSLFGESDNQVVVTKEHYFPGFILSNGILNAKAIIAPGIAIELGNNSQVTLIGINTTSNNDHEMTLKIMLYCGWLHTHPESVINATSDEDDIPQRFICEHTWIHAGTLQQTSTLVNFSVNYLINTGRLTFLGFENHLFKAVFLVGERLVNKTTISSVILQVIGMGTMENCGQITVKNSIAVKTHDFVNQSGSIDAQKISIEYLTSEVTNLSGKVNASMSLSVNATKSARFDFLCTNIDQEYFLLPQEQFLMKCPKQLRIAAAIQYRKISMRARTTLSTSQQIVIDSVTGFPSCIVNVSESSRVSEKSEQIPAHGTPPQISVLVTEKGILSTELLNIQGQCQQFDFTINGTTKIDNLQIAKTIDVILVQGCGPDQTVKQIFCHGKSLELGNLSNLGTYLIDCTSITVLKGSSVELGSAEEEITKVSAVENIHLLGDVQVKNSLLFSSKTDVKPSVNIEGTIMGTATNSTLFHIDGATLTVSGTIHRFETCEAKIKTRLDVLDNGNFHSMQTLSIDGEWIIWNGKVSRCKKVIITAWGLLCSGEIITEIDELEMQSGLVFSNIGRISGTLSTFGAPFIFNVSLNNTNEAAAMGTNATKGILDIKALVCLCSASQMHAASIQNTSVLLFKFAALTAAETLTNDQLKQWKSTVDDLSKNFSSESVSYEDICRTMQQMSGSSLKTEIQMRDVVDLYATIKSIVSQMKNNGISTFSVPVLVEALMKANNHFQNVSSIKERLLRVPQLARELYNKGVRKLKSLHETFGFSGIKPTDPTKKGIQETGMWSYQSGLMAAGAGYTAMFVESWYNDGAVSSSAGDIHIGSKKITYEIRYCILKRSCDASKSLAAANIDAKIAKLVSLSGNINVSGATANEIIVQANKGAVTAEKLTVDHLVASAKNDLKLGEIKAETIIAKSECGAFEATGKIEADKMAISAEKDIKLSYDNSSKADHKFGSLSLDTKRMQKKELYSMLESSGAFASMQISDKLDLAVTDQAIVLGSVNRSCDLSVTGTSVKVSGDVSAKNLNLTALRGNVSVDKNAHLRAEKDLNMKAKENVVMEAGSKATAGQDVNMTAEEKSIQLTNATVTGGRFVGMDAKQDIKIHAEKEPGQRAKASKVTAGSGKEYGEYGRKLGIKMNAGRDLTIKASEVSSKADNVIQAENNVEILAETTEKSKTTKKKSGLFGWKTTTTTESWTEVDESTVKAGGKNIITAKKGYILSVASNLNAVESNYLHAKKDIKLLDIVRSRRQTTETNKWWGLSSSTDVSNVQESFASHLISKGEDATIIVSDEGNIHLEGTTADCSAGKLELIAEQGEVLIKERILTDTKSHTESGLTIGIGTIGYETKESNSRQDRLPTEKNNQNSCRIPQDFAQDPAGYRY</sequence>
<reference evidence="2" key="1">
    <citation type="submission" date="2021-02" db="EMBL/GenBank/DDBJ databases">
        <authorList>
            <person name="Nowell W R."/>
        </authorList>
    </citation>
    <scope>NUCLEOTIDE SEQUENCE</scope>
</reference>
<evidence type="ECO:0000313" key="2">
    <source>
        <dbReference type="EMBL" id="CAF1208366.1"/>
    </source>
</evidence>
<protein>
    <submittedName>
        <fullName evidence="2">Uncharacterized protein</fullName>
    </submittedName>
</protein>
<name>A0A814WZW4_9BILA</name>
<evidence type="ECO:0000313" key="4">
    <source>
        <dbReference type="Proteomes" id="UP000663829"/>
    </source>
</evidence>
<organism evidence="2 4">
    <name type="scientific">Didymodactylos carnosus</name>
    <dbReference type="NCBI Taxonomy" id="1234261"/>
    <lineage>
        <taxon>Eukaryota</taxon>
        <taxon>Metazoa</taxon>
        <taxon>Spiralia</taxon>
        <taxon>Gnathifera</taxon>
        <taxon>Rotifera</taxon>
        <taxon>Eurotatoria</taxon>
        <taxon>Bdelloidea</taxon>
        <taxon>Philodinida</taxon>
        <taxon>Philodinidae</taxon>
        <taxon>Didymodactylos</taxon>
    </lineage>
</organism>
<feature type="compositionally biased region" description="Basic and acidic residues" evidence="1">
    <location>
        <begin position="1971"/>
        <end position="1983"/>
    </location>
</feature>
<accession>A0A814WZW4</accession>